<reference evidence="1" key="1">
    <citation type="submission" date="2019-08" db="EMBL/GenBank/DDBJ databases">
        <authorList>
            <person name="Kucharzyk K."/>
            <person name="Murdoch R.W."/>
            <person name="Higgins S."/>
            <person name="Loffler F."/>
        </authorList>
    </citation>
    <scope>NUCLEOTIDE SEQUENCE</scope>
</reference>
<dbReference type="AlphaFoldDB" id="A0A644Y3Q5"/>
<sequence>MILKGAKLFLVVILLIGCEKNDLTQTAMIKKIFAKSISYLMALVLSVFSISCQGPLAGEEVKFITPNVYKDLSPEATRIVMKTENSNWMFQDVQYNDTIADLSTGKIYKIEHGEVTAPSFSYETKTLNYKWVTEIKGSFFSITSESPGNKNEPTVITVDITENATKEKRVLLVQLMNLDAGNYFRIEQNPK</sequence>
<comment type="caution">
    <text evidence="1">The sequence shown here is derived from an EMBL/GenBank/DDBJ whole genome shotgun (WGS) entry which is preliminary data.</text>
</comment>
<evidence type="ECO:0000313" key="1">
    <source>
        <dbReference type="EMBL" id="MPM22767.1"/>
    </source>
</evidence>
<accession>A0A644Y3Q5</accession>
<dbReference type="EMBL" id="VSSQ01003881">
    <property type="protein sequence ID" value="MPM22767.1"/>
    <property type="molecule type" value="Genomic_DNA"/>
</dbReference>
<dbReference type="PROSITE" id="PS51257">
    <property type="entry name" value="PROKAR_LIPOPROTEIN"/>
    <property type="match status" value="1"/>
</dbReference>
<organism evidence="1">
    <name type="scientific">bioreactor metagenome</name>
    <dbReference type="NCBI Taxonomy" id="1076179"/>
    <lineage>
        <taxon>unclassified sequences</taxon>
        <taxon>metagenomes</taxon>
        <taxon>ecological metagenomes</taxon>
    </lineage>
</organism>
<protein>
    <submittedName>
        <fullName evidence="1">Uncharacterized protein</fullName>
    </submittedName>
</protein>
<name>A0A644Y3Q5_9ZZZZ</name>
<proteinExistence type="predicted"/>
<gene>
    <name evidence="1" type="ORF">SDC9_69225</name>
</gene>